<keyword evidence="9" id="KW-0808">Transferase</keyword>
<dbReference type="SMART" id="SM00220">
    <property type="entry name" value="S_TKc"/>
    <property type="match status" value="1"/>
</dbReference>
<keyword evidence="10 23" id="KW-0812">Transmembrane</keyword>
<evidence type="ECO:0000256" key="5">
    <source>
        <dbReference type="ARBA" id="ARBA00022475"/>
    </source>
</evidence>
<dbReference type="Pfam" id="PF08263">
    <property type="entry name" value="LRRNT_2"/>
    <property type="match status" value="1"/>
</dbReference>
<dbReference type="InterPro" id="IPR017441">
    <property type="entry name" value="Protein_kinase_ATP_BS"/>
</dbReference>
<keyword evidence="6" id="KW-0723">Serine/threonine-protein kinase</keyword>
<dbReference type="InterPro" id="IPR001611">
    <property type="entry name" value="Leu-rich_rpt"/>
</dbReference>
<keyword evidence="17 23" id="KW-0472">Membrane</keyword>
<gene>
    <name evidence="26" type="ORF">RND81_04G198800</name>
</gene>
<protein>
    <recommendedName>
        <fullName evidence="4">non-specific serine/threonine protein kinase</fullName>
        <ecNumber evidence="4">2.7.11.1</ecNumber>
    </recommendedName>
</protein>
<keyword evidence="19" id="KW-0325">Glycoprotein</keyword>
<evidence type="ECO:0000256" key="15">
    <source>
        <dbReference type="ARBA" id="ARBA00022840"/>
    </source>
</evidence>
<feature type="chain" id="PRO_5044717952" description="non-specific serine/threonine protein kinase" evidence="24">
    <location>
        <begin position="25"/>
        <end position="1007"/>
    </location>
</feature>
<evidence type="ECO:0000256" key="2">
    <source>
        <dbReference type="ARBA" id="ARBA00008684"/>
    </source>
</evidence>
<keyword evidence="14" id="KW-0418">Kinase</keyword>
<dbReference type="InterPro" id="IPR013210">
    <property type="entry name" value="LRR_N_plant-typ"/>
</dbReference>
<dbReference type="Pfam" id="PF23598">
    <property type="entry name" value="LRR_14"/>
    <property type="match status" value="1"/>
</dbReference>
<dbReference type="Pfam" id="PF00069">
    <property type="entry name" value="Pkinase"/>
    <property type="match status" value="1"/>
</dbReference>
<evidence type="ECO:0000256" key="18">
    <source>
        <dbReference type="ARBA" id="ARBA00023170"/>
    </source>
</evidence>
<name>A0AAW1LPS5_SAPOF</name>
<keyword evidence="8" id="KW-0433">Leucine-rich repeat</keyword>
<keyword evidence="27" id="KW-1185">Reference proteome</keyword>
<evidence type="ECO:0000256" key="1">
    <source>
        <dbReference type="ARBA" id="ARBA00004251"/>
    </source>
</evidence>
<dbReference type="FunFam" id="3.80.10.10:FF:000275">
    <property type="entry name" value="Leucine-rich repeat receptor-like protein kinase"/>
    <property type="match status" value="1"/>
</dbReference>
<evidence type="ECO:0000256" key="7">
    <source>
        <dbReference type="ARBA" id="ARBA00022553"/>
    </source>
</evidence>
<dbReference type="PROSITE" id="PS00107">
    <property type="entry name" value="PROTEIN_KINASE_ATP"/>
    <property type="match status" value="1"/>
</dbReference>
<dbReference type="SUPFAM" id="SSF52058">
    <property type="entry name" value="L domain-like"/>
    <property type="match status" value="2"/>
</dbReference>
<evidence type="ECO:0000256" key="23">
    <source>
        <dbReference type="SAM" id="Phobius"/>
    </source>
</evidence>
<keyword evidence="5" id="KW-1003">Cell membrane</keyword>
<reference evidence="26 27" key="1">
    <citation type="submission" date="2024-03" db="EMBL/GenBank/DDBJ databases">
        <title>WGS assembly of Saponaria officinalis var. Norfolk2.</title>
        <authorList>
            <person name="Jenkins J."/>
            <person name="Shu S."/>
            <person name="Grimwood J."/>
            <person name="Barry K."/>
            <person name="Goodstein D."/>
            <person name="Schmutz J."/>
            <person name="Leebens-Mack J."/>
            <person name="Osbourn A."/>
        </authorList>
    </citation>
    <scope>NUCLEOTIDE SEQUENCE [LARGE SCALE GENOMIC DNA]</scope>
    <source>
        <strain evidence="27">cv. Norfolk2</strain>
        <strain evidence="26">JIC</strain>
        <tissue evidence="26">Leaf</tissue>
    </source>
</reference>
<comment type="subcellular location">
    <subcellularLocation>
        <location evidence="1">Cell membrane</location>
        <topology evidence="1">Single-pass type I membrane protein</topology>
    </subcellularLocation>
</comment>
<dbReference type="AlphaFoldDB" id="A0AAW1LPS5"/>
<accession>A0AAW1LPS5</accession>
<keyword evidence="11 24" id="KW-0732">Signal</keyword>
<sequence length="1007" mass="110054">MICSAYYLIICTIVAFCCLKLCTAGNNETDRIALLEIKARIVDPFGVLSSWNDTQQFCDWYGITCGVRHQRVTSLDLQSSKLSGFVSPYIGNLSFLKDLQLQNNSFGGTLPPEIGRLRRLQHLLIFNNSIAGEIPRNISGCYGLIRLSAANNKLVGSIPDEMGTLPNLQHLSLPNNKLTGNLPSSLGNVSSLSVLSLANIDVVGNVPSSFGRLKNLTYLSLSENKLSGLVPSSIFNLSRLTFLDLGENRLEGSLPSDIGVTLPLLEDFLISQNWFSGVIPTSVSNLSHLRILQLTSNNLRGEVPPLKTLVNLTNFDVRNNSLGYGQTDDLNFVTSLGNATLLSIFSINDNNFGGNFPRIVCNFSALTFLVMGENKITGQVPDCIDNLQKLELFSIMMNHISGVIPQSVGKLQNLNTLNFFSNQFSGYIPFSVGNLTKLNFLNLDSNGFVGQIPVSIGNCTQLLGLDLSQNNLKGSIPSEILSLSSLSIVLYLFENHLTGPLGSEVGQLKTLTTLDISSNMLSGKIPTSLSACVELEVLSMEDNFFEGVIPDALKTLMSLQELNLSRNNLTGKIPTFLVSFPLIILDLSYNNFKGEVPIGEVFGNATGVSTVGNDMLCGGIPVLKLPKCPSEKTQMNRSNHRKSLILAMVFGFLGIIMLVTSASLGIFWYRKRSRKTATSDTVTRNSLSNLSYQNLLKATNGFSSENMLGSGTFGDVYKGILDPDETVVAIKVFKLEHHGSSKSFMAECGVLRNTRHRNLVKVITACSTIDYQAKDFKALVYEYMVNGSLEDWLHPEARRIDGINSARQTLNFRQRLDIVVDVAFAVEYLHHRSGASIVHCDLKPSNVLLDEEMVAHVGDFGLAKFLAAQAFRSSSLAVRGTVGYAPPEYGLGNEVSTSGDVYSFGILLMETVTGKRPTHEMFKDGLNLHDFVKAALPEQVTEILDNALLEDALNNDTVNGRMMFEASTSILGLALSCSVEVPQERLDIREVASQLSAIRNRFIGSRS</sequence>
<comment type="catalytic activity">
    <reaction evidence="20">
        <text>L-threonyl-[protein] + ATP = O-phospho-L-threonyl-[protein] + ADP + H(+)</text>
        <dbReference type="Rhea" id="RHEA:46608"/>
        <dbReference type="Rhea" id="RHEA-COMP:11060"/>
        <dbReference type="Rhea" id="RHEA-COMP:11605"/>
        <dbReference type="ChEBI" id="CHEBI:15378"/>
        <dbReference type="ChEBI" id="CHEBI:30013"/>
        <dbReference type="ChEBI" id="CHEBI:30616"/>
        <dbReference type="ChEBI" id="CHEBI:61977"/>
        <dbReference type="ChEBI" id="CHEBI:456216"/>
        <dbReference type="EC" id="2.7.11.1"/>
    </reaction>
</comment>
<keyword evidence="12" id="KW-0677">Repeat</keyword>
<evidence type="ECO:0000256" key="17">
    <source>
        <dbReference type="ARBA" id="ARBA00023136"/>
    </source>
</evidence>
<comment type="caution">
    <text evidence="26">The sequence shown here is derived from an EMBL/GenBank/DDBJ whole genome shotgun (WGS) entry which is preliminary data.</text>
</comment>
<dbReference type="Gene3D" id="1.10.510.10">
    <property type="entry name" value="Transferase(Phosphotransferase) domain 1"/>
    <property type="match status" value="1"/>
</dbReference>
<keyword evidence="18" id="KW-0675">Receptor</keyword>
<evidence type="ECO:0000256" key="11">
    <source>
        <dbReference type="ARBA" id="ARBA00022729"/>
    </source>
</evidence>
<evidence type="ECO:0000256" key="10">
    <source>
        <dbReference type="ARBA" id="ARBA00022692"/>
    </source>
</evidence>
<evidence type="ECO:0000256" key="20">
    <source>
        <dbReference type="ARBA" id="ARBA00047899"/>
    </source>
</evidence>
<evidence type="ECO:0000256" key="6">
    <source>
        <dbReference type="ARBA" id="ARBA00022527"/>
    </source>
</evidence>
<dbReference type="EMBL" id="JBDFQZ010000004">
    <property type="protein sequence ID" value="KAK9735324.1"/>
    <property type="molecule type" value="Genomic_DNA"/>
</dbReference>
<evidence type="ECO:0000256" key="16">
    <source>
        <dbReference type="ARBA" id="ARBA00022989"/>
    </source>
</evidence>
<organism evidence="26 27">
    <name type="scientific">Saponaria officinalis</name>
    <name type="common">Common soapwort</name>
    <name type="synonym">Lychnis saponaria</name>
    <dbReference type="NCBI Taxonomy" id="3572"/>
    <lineage>
        <taxon>Eukaryota</taxon>
        <taxon>Viridiplantae</taxon>
        <taxon>Streptophyta</taxon>
        <taxon>Embryophyta</taxon>
        <taxon>Tracheophyta</taxon>
        <taxon>Spermatophyta</taxon>
        <taxon>Magnoliopsida</taxon>
        <taxon>eudicotyledons</taxon>
        <taxon>Gunneridae</taxon>
        <taxon>Pentapetalae</taxon>
        <taxon>Caryophyllales</taxon>
        <taxon>Caryophyllaceae</taxon>
        <taxon>Caryophylleae</taxon>
        <taxon>Saponaria</taxon>
    </lineage>
</organism>
<dbReference type="FunFam" id="3.80.10.10:FF:000288">
    <property type="entry name" value="LRR receptor-like serine/threonine-protein kinase EFR"/>
    <property type="match status" value="1"/>
</dbReference>
<evidence type="ECO:0000256" key="3">
    <source>
        <dbReference type="ARBA" id="ARBA00009592"/>
    </source>
</evidence>
<evidence type="ECO:0000259" key="25">
    <source>
        <dbReference type="PROSITE" id="PS50011"/>
    </source>
</evidence>
<dbReference type="InterPro" id="IPR055414">
    <property type="entry name" value="LRR_R13L4/SHOC2-like"/>
</dbReference>
<dbReference type="GO" id="GO:0033612">
    <property type="term" value="F:receptor serine/threonine kinase binding"/>
    <property type="evidence" value="ECO:0007669"/>
    <property type="project" value="TreeGrafter"/>
</dbReference>
<dbReference type="GO" id="GO:0005886">
    <property type="term" value="C:plasma membrane"/>
    <property type="evidence" value="ECO:0007669"/>
    <property type="project" value="UniProtKB-SubCell"/>
</dbReference>
<evidence type="ECO:0000256" key="9">
    <source>
        <dbReference type="ARBA" id="ARBA00022679"/>
    </source>
</evidence>
<dbReference type="SMART" id="SM00365">
    <property type="entry name" value="LRR_SD22"/>
    <property type="match status" value="5"/>
</dbReference>
<evidence type="ECO:0000256" key="14">
    <source>
        <dbReference type="ARBA" id="ARBA00022777"/>
    </source>
</evidence>
<dbReference type="PROSITE" id="PS00108">
    <property type="entry name" value="PROTEIN_KINASE_ST"/>
    <property type="match status" value="1"/>
</dbReference>
<feature type="domain" description="Protein kinase" evidence="25">
    <location>
        <begin position="702"/>
        <end position="1003"/>
    </location>
</feature>
<feature type="signal peptide" evidence="24">
    <location>
        <begin position="1"/>
        <end position="24"/>
    </location>
</feature>
<comment type="similarity">
    <text evidence="2">Belongs to the protein kinase superfamily. Ser/Thr protein kinase family.</text>
</comment>
<evidence type="ECO:0000256" key="19">
    <source>
        <dbReference type="ARBA" id="ARBA00023180"/>
    </source>
</evidence>
<dbReference type="Proteomes" id="UP001443914">
    <property type="component" value="Unassembled WGS sequence"/>
</dbReference>
<dbReference type="PANTHER" id="PTHR48056">
    <property type="entry name" value="LRR RECEPTOR-LIKE SERINE/THREONINE-PROTEIN KINASE-RELATED"/>
    <property type="match status" value="1"/>
</dbReference>
<keyword evidence="7" id="KW-0597">Phosphoprotein</keyword>
<dbReference type="GO" id="GO:0005524">
    <property type="term" value="F:ATP binding"/>
    <property type="evidence" value="ECO:0007669"/>
    <property type="project" value="UniProtKB-UniRule"/>
</dbReference>
<dbReference type="Gene3D" id="3.30.200.20">
    <property type="entry name" value="Phosphorylase Kinase, domain 1"/>
    <property type="match status" value="1"/>
</dbReference>
<evidence type="ECO:0000313" key="26">
    <source>
        <dbReference type="EMBL" id="KAK9735323.1"/>
    </source>
</evidence>
<dbReference type="PANTHER" id="PTHR48056:SF89">
    <property type="entry name" value="OS06G0585982 PROTEIN"/>
    <property type="match status" value="1"/>
</dbReference>
<dbReference type="GO" id="GO:0004674">
    <property type="term" value="F:protein serine/threonine kinase activity"/>
    <property type="evidence" value="ECO:0007669"/>
    <property type="project" value="UniProtKB-KW"/>
</dbReference>
<evidence type="ECO:0000256" key="13">
    <source>
        <dbReference type="ARBA" id="ARBA00022741"/>
    </source>
</evidence>
<keyword evidence="13 22" id="KW-0547">Nucleotide-binding</keyword>
<dbReference type="EC" id="2.7.11.1" evidence="4"/>
<proteinExistence type="inferred from homology"/>
<comment type="catalytic activity">
    <reaction evidence="21">
        <text>L-seryl-[protein] + ATP = O-phospho-L-seryl-[protein] + ADP + H(+)</text>
        <dbReference type="Rhea" id="RHEA:17989"/>
        <dbReference type="Rhea" id="RHEA-COMP:9863"/>
        <dbReference type="Rhea" id="RHEA-COMP:11604"/>
        <dbReference type="ChEBI" id="CHEBI:15378"/>
        <dbReference type="ChEBI" id="CHEBI:29999"/>
        <dbReference type="ChEBI" id="CHEBI:30616"/>
        <dbReference type="ChEBI" id="CHEBI:83421"/>
        <dbReference type="ChEBI" id="CHEBI:456216"/>
        <dbReference type="EC" id="2.7.11.1"/>
    </reaction>
</comment>
<evidence type="ECO:0000313" key="27">
    <source>
        <dbReference type="Proteomes" id="UP001443914"/>
    </source>
</evidence>
<comment type="similarity">
    <text evidence="3">Belongs to the RLP family.</text>
</comment>
<dbReference type="FunFam" id="3.30.200.20:FF:000432">
    <property type="entry name" value="LRR receptor-like serine/threonine-protein kinase EFR"/>
    <property type="match status" value="1"/>
</dbReference>
<dbReference type="Gene3D" id="3.80.10.10">
    <property type="entry name" value="Ribonuclease Inhibitor"/>
    <property type="match status" value="3"/>
</dbReference>
<dbReference type="Pfam" id="PF00560">
    <property type="entry name" value="LRR_1"/>
    <property type="match status" value="6"/>
</dbReference>
<keyword evidence="16 23" id="KW-1133">Transmembrane helix</keyword>
<evidence type="ECO:0000256" key="24">
    <source>
        <dbReference type="SAM" id="SignalP"/>
    </source>
</evidence>
<dbReference type="EMBL" id="JBDFQZ010000004">
    <property type="protein sequence ID" value="KAK9735323.1"/>
    <property type="molecule type" value="Genomic_DNA"/>
</dbReference>
<dbReference type="SMART" id="SM00369">
    <property type="entry name" value="LRR_TYP"/>
    <property type="match status" value="7"/>
</dbReference>
<dbReference type="FunFam" id="3.80.10.10:FF:000470">
    <property type="entry name" value="LRR receptor-like serine/threonine-protein kinase RPK2"/>
    <property type="match status" value="1"/>
</dbReference>
<evidence type="ECO:0000256" key="21">
    <source>
        <dbReference type="ARBA" id="ARBA00048679"/>
    </source>
</evidence>
<dbReference type="PROSITE" id="PS50011">
    <property type="entry name" value="PROTEIN_KINASE_DOM"/>
    <property type="match status" value="1"/>
</dbReference>
<dbReference type="InterPro" id="IPR008271">
    <property type="entry name" value="Ser/Thr_kinase_AS"/>
</dbReference>
<dbReference type="InterPro" id="IPR050647">
    <property type="entry name" value="Plant_LRR-RLKs"/>
</dbReference>
<feature type="transmembrane region" description="Helical" evidence="23">
    <location>
        <begin position="644"/>
        <end position="669"/>
    </location>
</feature>
<feature type="binding site" evidence="22">
    <location>
        <position position="731"/>
    </location>
    <ligand>
        <name>ATP</name>
        <dbReference type="ChEBI" id="CHEBI:30616"/>
    </ligand>
</feature>
<evidence type="ECO:0000256" key="4">
    <source>
        <dbReference type="ARBA" id="ARBA00012513"/>
    </source>
</evidence>
<dbReference type="InterPro" id="IPR011009">
    <property type="entry name" value="Kinase-like_dom_sf"/>
</dbReference>
<dbReference type="GO" id="GO:0051606">
    <property type="term" value="P:detection of stimulus"/>
    <property type="evidence" value="ECO:0007669"/>
    <property type="project" value="UniProtKB-ARBA"/>
</dbReference>
<keyword evidence="15 22" id="KW-0067">ATP-binding</keyword>
<dbReference type="InterPro" id="IPR003591">
    <property type="entry name" value="Leu-rich_rpt_typical-subtyp"/>
</dbReference>
<dbReference type="PRINTS" id="PR00019">
    <property type="entry name" value="LEURICHRPT"/>
</dbReference>
<dbReference type="InterPro" id="IPR032675">
    <property type="entry name" value="LRR_dom_sf"/>
</dbReference>
<dbReference type="FunFam" id="1.10.510.10:FF:000358">
    <property type="entry name" value="Putative leucine-rich repeat receptor-like serine/threonine-protein kinase"/>
    <property type="match status" value="1"/>
</dbReference>
<evidence type="ECO:0000256" key="8">
    <source>
        <dbReference type="ARBA" id="ARBA00022614"/>
    </source>
</evidence>
<evidence type="ECO:0000256" key="22">
    <source>
        <dbReference type="PROSITE-ProRule" id="PRU10141"/>
    </source>
</evidence>
<dbReference type="SUPFAM" id="SSF56112">
    <property type="entry name" value="Protein kinase-like (PK-like)"/>
    <property type="match status" value="1"/>
</dbReference>
<evidence type="ECO:0000256" key="12">
    <source>
        <dbReference type="ARBA" id="ARBA00022737"/>
    </source>
</evidence>
<dbReference type="InterPro" id="IPR000719">
    <property type="entry name" value="Prot_kinase_dom"/>
</dbReference>